<accession>A0A2A9N8L7</accession>
<name>A0A2A9N8L7_9AGAR</name>
<dbReference type="Pfam" id="PF16850">
    <property type="entry name" value="Inhibitor_I66"/>
    <property type="match status" value="1"/>
</dbReference>
<dbReference type="Proteomes" id="UP000242287">
    <property type="component" value="Unassembled WGS sequence"/>
</dbReference>
<evidence type="ECO:0000313" key="2">
    <source>
        <dbReference type="Proteomes" id="UP000242287"/>
    </source>
</evidence>
<keyword evidence="2" id="KW-1185">Reference proteome</keyword>
<dbReference type="OrthoDB" id="10635988at2759"/>
<organism evidence="1 2">
    <name type="scientific">Amanita thiersii Skay4041</name>
    <dbReference type="NCBI Taxonomy" id="703135"/>
    <lineage>
        <taxon>Eukaryota</taxon>
        <taxon>Fungi</taxon>
        <taxon>Dikarya</taxon>
        <taxon>Basidiomycota</taxon>
        <taxon>Agaricomycotina</taxon>
        <taxon>Agaricomycetes</taxon>
        <taxon>Agaricomycetidae</taxon>
        <taxon>Agaricales</taxon>
        <taxon>Pluteineae</taxon>
        <taxon>Amanitaceae</taxon>
        <taxon>Amanita</taxon>
    </lineage>
</organism>
<dbReference type="InterPro" id="IPR031755">
    <property type="entry name" value="Inhibitor_I66"/>
</dbReference>
<dbReference type="Gene3D" id="2.80.10.50">
    <property type="match status" value="1"/>
</dbReference>
<proteinExistence type="predicted"/>
<gene>
    <name evidence="1" type="ORF">AMATHDRAFT_69232</name>
</gene>
<evidence type="ECO:0000313" key="1">
    <source>
        <dbReference type="EMBL" id="PFH46739.1"/>
    </source>
</evidence>
<dbReference type="EMBL" id="KZ302163">
    <property type="protein sequence ID" value="PFH46739.1"/>
    <property type="molecule type" value="Genomic_DNA"/>
</dbReference>
<dbReference type="AlphaFoldDB" id="A0A2A9N8L7"/>
<sequence length="154" mass="17814">MSLRTGRYAIYYESHLVGTVPDEESDAEMVYSKTNDSEARWDLLRLESGRYKIFSKGGVVSSRISDDSIYLFYTSADHFPMDWILRPVPVAGPDIYRIEAPQIIPRVAWTVTHQVQPRQLVLRHATDEPIDAFTQYFRFQRVKSPSPKPSYPVE</sequence>
<reference evidence="1 2" key="1">
    <citation type="submission" date="2014-02" db="EMBL/GenBank/DDBJ databases">
        <title>Transposable element dynamics among asymbiotic and ectomycorrhizal Amanita fungi.</title>
        <authorList>
            <consortium name="DOE Joint Genome Institute"/>
            <person name="Hess J."/>
            <person name="Skrede I."/>
            <person name="Wolfe B."/>
            <person name="LaButti K."/>
            <person name="Ohm R.A."/>
            <person name="Grigoriev I.V."/>
            <person name="Pringle A."/>
        </authorList>
    </citation>
    <scope>NUCLEOTIDE SEQUENCE [LARGE SCALE GENOMIC DNA]</scope>
    <source>
        <strain evidence="1 2">SKay4041</strain>
    </source>
</reference>
<protein>
    <recommendedName>
        <fullName evidence="3">Ricin B lectin domain-containing protein</fullName>
    </recommendedName>
</protein>
<dbReference type="GO" id="GO:0004867">
    <property type="term" value="F:serine-type endopeptidase inhibitor activity"/>
    <property type="evidence" value="ECO:0007669"/>
    <property type="project" value="InterPro"/>
</dbReference>
<evidence type="ECO:0008006" key="3">
    <source>
        <dbReference type="Google" id="ProtNLM"/>
    </source>
</evidence>